<sequence>MIDCQRPFVASPPITARMRRAAAFHEAGHAVAALQFGWPIDHLTIIADVDRDGLSRGGHIQITKRMEREDPAKAMVFALAGPAAQRRGVPRSHVQASGISDFEEADRLARIHCRTIHSERTLKRFAAQEAKALVADAWAKVDAIAQALLARYVLTGSDVDHIIHPITQAQTTAWQHGMRNMTMPTVEQRRQFNDQREARHVTVRDVAAAVLDVALRNAVTGKATSLATPATISTVLDVMACRGLDPDKSKIKLEELIASRHAAMQWRTVHLEGRRPLRARGMSNNEKVLSLPPLAFVPPNKGQGHQAAPIHPHPLGSSPPTSNEGGLGPCSASRRSIRFWVRSPQVSSWEA</sequence>
<organism evidence="2 3">
    <name type="scientific">Mesorhizobium kowhaii</name>
    <dbReference type="NCBI Taxonomy" id="1300272"/>
    <lineage>
        <taxon>Bacteria</taxon>
        <taxon>Pseudomonadati</taxon>
        <taxon>Pseudomonadota</taxon>
        <taxon>Alphaproteobacteria</taxon>
        <taxon>Hyphomicrobiales</taxon>
        <taxon>Phyllobacteriaceae</taxon>
        <taxon>Mesorhizobium</taxon>
    </lineage>
</organism>
<dbReference type="InterPro" id="IPR037219">
    <property type="entry name" value="Peptidase_M41-like"/>
</dbReference>
<dbReference type="RefSeq" id="WP_111549332.1">
    <property type="nucleotide sequence ID" value="NZ_MZXV01000085.1"/>
</dbReference>
<evidence type="ECO:0000256" key="1">
    <source>
        <dbReference type="SAM" id="MobiDB-lite"/>
    </source>
</evidence>
<dbReference type="GO" id="GO:0004176">
    <property type="term" value="F:ATP-dependent peptidase activity"/>
    <property type="evidence" value="ECO:0007669"/>
    <property type="project" value="InterPro"/>
</dbReference>
<accession>A0A2W7BV48</accession>
<proteinExistence type="predicted"/>
<dbReference type="EMBL" id="MZXV01000085">
    <property type="protein sequence ID" value="PZV33378.1"/>
    <property type="molecule type" value="Genomic_DNA"/>
</dbReference>
<evidence type="ECO:0000313" key="2">
    <source>
        <dbReference type="EMBL" id="PZV33378.1"/>
    </source>
</evidence>
<dbReference type="GO" id="GO:0006508">
    <property type="term" value="P:proteolysis"/>
    <property type="evidence" value="ECO:0007669"/>
    <property type="project" value="InterPro"/>
</dbReference>
<reference evidence="3" key="1">
    <citation type="submission" date="2017-03" db="EMBL/GenBank/DDBJ databases">
        <authorList>
            <person name="Safronova V.I."/>
            <person name="Sazanova A.L."/>
            <person name="Chirak E.R."/>
        </authorList>
    </citation>
    <scope>NUCLEOTIDE SEQUENCE [LARGE SCALE GENOMIC DNA]</scope>
    <source>
        <strain evidence="3">Ach-343</strain>
    </source>
</reference>
<evidence type="ECO:0008006" key="4">
    <source>
        <dbReference type="Google" id="ProtNLM"/>
    </source>
</evidence>
<name>A0A2W7BV48_9HYPH</name>
<dbReference type="GO" id="GO:0005524">
    <property type="term" value="F:ATP binding"/>
    <property type="evidence" value="ECO:0007669"/>
    <property type="project" value="InterPro"/>
</dbReference>
<dbReference type="Proteomes" id="UP000248616">
    <property type="component" value="Unassembled WGS sequence"/>
</dbReference>
<feature type="region of interest" description="Disordered" evidence="1">
    <location>
        <begin position="298"/>
        <end position="331"/>
    </location>
</feature>
<protein>
    <recommendedName>
        <fullName evidence="4">Peptidase M41 domain-containing protein</fullName>
    </recommendedName>
</protein>
<evidence type="ECO:0000313" key="3">
    <source>
        <dbReference type="Proteomes" id="UP000248616"/>
    </source>
</evidence>
<keyword evidence="3" id="KW-1185">Reference proteome</keyword>
<dbReference type="Gene3D" id="1.20.58.760">
    <property type="entry name" value="Peptidase M41"/>
    <property type="match status" value="1"/>
</dbReference>
<dbReference type="OrthoDB" id="8234341at2"/>
<dbReference type="SUPFAM" id="SSF140990">
    <property type="entry name" value="FtsH protease domain-like"/>
    <property type="match status" value="1"/>
</dbReference>
<gene>
    <name evidence="2" type="ORF">B5V02_39350</name>
</gene>
<dbReference type="GO" id="GO:0004222">
    <property type="term" value="F:metalloendopeptidase activity"/>
    <property type="evidence" value="ECO:0007669"/>
    <property type="project" value="InterPro"/>
</dbReference>
<dbReference type="AlphaFoldDB" id="A0A2W7BV48"/>
<comment type="caution">
    <text evidence="2">The sequence shown here is derived from an EMBL/GenBank/DDBJ whole genome shotgun (WGS) entry which is preliminary data.</text>
</comment>